<accession>A0ABD2G571</accession>
<evidence type="ECO:0000313" key="2">
    <source>
        <dbReference type="EMBL" id="KAL3048408.1"/>
    </source>
</evidence>
<reference evidence="2 3" key="1">
    <citation type="journal article" date="2022" name="G3 (Bethesda)">
        <title>Evaluating Illumina-, Nanopore-, and PacBio-based genome assembly strategies with the bald notothen, Trematomus borchgrevinki.</title>
        <authorList>
            <person name="Rayamajhi N."/>
            <person name="Cheng C.C."/>
            <person name="Catchen J.M."/>
        </authorList>
    </citation>
    <scope>NUCLEOTIDE SEQUENCE [LARGE SCALE GENOMIC DNA]</scope>
    <source>
        <strain evidence="2">AGRC-2024</strain>
    </source>
</reference>
<dbReference type="EMBL" id="JBIYXZ010002083">
    <property type="protein sequence ID" value="KAL3048408.1"/>
    <property type="molecule type" value="Genomic_DNA"/>
</dbReference>
<feature type="compositionally biased region" description="Polar residues" evidence="1">
    <location>
        <begin position="424"/>
        <end position="437"/>
    </location>
</feature>
<feature type="compositionally biased region" description="Polar residues" evidence="1">
    <location>
        <begin position="1070"/>
        <end position="1086"/>
    </location>
</feature>
<dbReference type="Proteomes" id="UP001619887">
    <property type="component" value="Unassembled WGS sequence"/>
</dbReference>
<feature type="compositionally biased region" description="Basic and acidic residues" evidence="1">
    <location>
        <begin position="1031"/>
        <end position="1051"/>
    </location>
</feature>
<feature type="compositionally biased region" description="Basic residues" evidence="1">
    <location>
        <begin position="1274"/>
        <end position="1283"/>
    </location>
</feature>
<feature type="region of interest" description="Disordered" evidence="1">
    <location>
        <begin position="725"/>
        <end position="794"/>
    </location>
</feature>
<sequence length="1283" mass="141745">MRSGYHYIRGGDCSKFQHSSYVGTLLSPHDIKGTPVSVVPPENGIKNNMVAIQLPGPAQLQQGYAHSKQHFKGLHCHPKSQSSILDCGFQPPIPGDSACYSQGSRNQISRDGNGHLFSSTHVSKSVYNTSYQQQVCSRSLSREKVLPVGELEPPTDDEILDFVAKRVRSFGSLTKYVPSKKLCNRDSPLQSDPISPKVDCFSHLPKTSASDRKYMGRQTLSNAVNEECTAAVGPALEEDSSKDSKAFAVLLPKSKGIDDYSASASEKHSKEHPRKMKKVPATCTREKDGRPVVAAAVPEMTCEEMTEKQSSLIFNGSPSEEQKSFSLNIKTYFGDKSQLPGVSRAPKHTMERETGKVALRPVEAVGLDSLRDMNDVSGDPQIKLTSVPSENKTFGQASLIENQQCTTLYSPVDTLKIHNVWSIPTNQSEGHSSQTSYEGPRKDAGSTRLQTDTENKEFYFPTASEDIMKDESPHIDDMTAETSSTTPDPNDKQSSFENEGAGLKDEDVTDDYEGDYEDDDDDDDMLFIPLTISDVKFEHQDQESQEKDGLDGGETEDQERQCDPNPNHYPSPKPLLAMKEFDTIESFLQAVNSKKIQMELVVTPELIMDSEEEGHTPHNRRVSSDSCKTDDSCDYPLESDNKCLPLSRSLFRKKEAPEPSKTDASVPEGKADEVTNVQQGHTRSLEGSGCMQICTSTTEEEDCSKAPTNGQNISNNNDIIIIQSDSEDDVEQNYQKKPKRKKLFTSSSEDSDSSTCNRPKTHLSETVGSRCETSDENSTKKRRISADSPIRQSKCHDAPFEEGMQNACSDLLHSEEMNGQLGGSTESVIVIDSDTEDDDQNKEPSGNTFICSGSDDGDRRCVEQKRQSPLTVKSGNGSAKDIRREARQSSADLSQSLNQSMLHDAPQKTNRHDSDSDSDSDVINKIHCHKRRVKFKRIVSSESEESDDETVDSLCGAANEKSKKNSLSSKDPKVKKPQSLNKKANSTSGSKSVIPRSVVEKPNQHHKLFKESNNDRQVKDGTPKTSTASSKKTDSVDKNTLDLPKPKRANDGPHTTKHNVQANVKKPTIFSRQHSLPGQKCTSTSVSEKHSKARRSSAGSRDLTPSGETPASSNHPASKQSIYNPRQSLSTLKLRCSVSCGNRSTMNHPVNPTKCPSPTSATMETSARKRLTKEMEVFIPIGNELNKKLKETKSTLGMEDDVTTGTLPSRHNRAPIQRQNSKSATPLMKRTKFDAVQLTKARIRDTPKEQGNYDCEGYKWSEKPTVTKPIQGLSRKRSHSRPR</sequence>
<feature type="region of interest" description="Disordered" evidence="1">
    <location>
        <begin position="940"/>
        <end position="1126"/>
    </location>
</feature>
<feature type="compositionally biased region" description="Polar residues" evidence="1">
    <location>
        <begin position="1106"/>
        <end position="1126"/>
    </location>
</feature>
<feature type="compositionally biased region" description="Polar residues" evidence="1">
    <location>
        <begin position="888"/>
        <end position="901"/>
    </location>
</feature>
<reference evidence="2 3" key="2">
    <citation type="journal article" date="2024" name="G3 (Bethesda)">
        <title>The genome of the cryopelagic Antarctic bald notothen, Trematomus borchgrevinki.</title>
        <authorList>
            <person name="Rayamajhi N."/>
            <person name="Rivera-Colon A.G."/>
            <person name="Minhas B.F."/>
            <person name="Cheng C.C."/>
            <person name="Catchen J.M."/>
        </authorList>
    </citation>
    <scope>NUCLEOTIDE SEQUENCE [LARGE SCALE GENOMIC DNA]</scope>
    <source>
        <strain evidence="2">AGRC-2024</strain>
    </source>
</reference>
<feature type="compositionally biased region" description="Basic and acidic residues" evidence="1">
    <location>
        <begin position="466"/>
        <end position="477"/>
    </location>
</feature>
<protein>
    <recommendedName>
        <fullName evidence="4">Adenomatous polyposis coli protein-like</fullName>
    </recommendedName>
</protein>
<feature type="compositionally biased region" description="Polar residues" evidence="1">
    <location>
        <begin position="480"/>
        <end position="497"/>
    </location>
</feature>
<gene>
    <name evidence="2" type="ORF">OYC64_007058</name>
</gene>
<feature type="compositionally biased region" description="Acidic residues" evidence="1">
    <location>
        <begin position="942"/>
        <end position="951"/>
    </location>
</feature>
<feature type="compositionally biased region" description="Basic and acidic residues" evidence="1">
    <location>
        <begin position="535"/>
        <end position="550"/>
    </location>
</feature>
<feature type="region of interest" description="Disordered" evidence="1">
    <location>
        <begin position="424"/>
        <end position="574"/>
    </location>
</feature>
<feature type="compositionally biased region" description="Basic and acidic residues" evidence="1">
    <location>
        <begin position="998"/>
        <end position="1022"/>
    </location>
</feature>
<evidence type="ECO:0000256" key="1">
    <source>
        <dbReference type="SAM" id="MobiDB-lite"/>
    </source>
</evidence>
<organism evidence="2 3">
    <name type="scientific">Pagothenia borchgrevinki</name>
    <name type="common">Bald rockcod</name>
    <name type="synonym">Trematomus borchgrevinki</name>
    <dbReference type="NCBI Taxonomy" id="8213"/>
    <lineage>
        <taxon>Eukaryota</taxon>
        <taxon>Metazoa</taxon>
        <taxon>Chordata</taxon>
        <taxon>Craniata</taxon>
        <taxon>Vertebrata</taxon>
        <taxon>Euteleostomi</taxon>
        <taxon>Actinopterygii</taxon>
        <taxon>Neopterygii</taxon>
        <taxon>Teleostei</taxon>
        <taxon>Neoteleostei</taxon>
        <taxon>Acanthomorphata</taxon>
        <taxon>Eupercaria</taxon>
        <taxon>Perciformes</taxon>
        <taxon>Notothenioidei</taxon>
        <taxon>Nototheniidae</taxon>
        <taxon>Pagothenia</taxon>
    </lineage>
</organism>
<feature type="compositionally biased region" description="Basic and acidic residues" evidence="1">
    <location>
        <begin position="856"/>
        <end position="866"/>
    </location>
</feature>
<feature type="region of interest" description="Disordered" evidence="1">
    <location>
        <begin position="835"/>
        <end position="924"/>
    </location>
</feature>
<keyword evidence="3" id="KW-1185">Reference proteome</keyword>
<feature type="region of interest" description="Disordered" evidence="1">
    <location>
        <begin position="259"/>
        <end position="285"/>
    </location>
</feature>
<proteinExistence type="predicted"/>
<evidence type="ECO:0000313" key="3">
    <source>
        <dbReference type="Proteomes" id="UP001619887"/>
    </source>
</evidence>
<evidence type="ECO:0008006" key="4">
    <source>
        <dbReference type="Google" id="ProtNLM"/>
    </source>
</evidence>
<feature type="compositionally biased region" description="Basic and acidic residues" evidence="1">
    <location>
        <begin position="439"/>
        <end position="457"/>
    </location>
</feature>
<feature type="region of interest" description="Disordered" evidence="1">
    <location>
        <begin position="1199"/>
        <end position="1225"/>
    </location>
</feature>
<feature type="compositionally biased region" description="Polar residues" evidence="1">
    <location>
        <begin position="978"/>
        <end position="991"/>
    </location>
</feature>
<feature type="region of interest" description="Disordered" evidence="1">
    <location>
        <begin position="610"/>
        <end position="631"/>
    </location>
</feature>
<feature type="region of interest" description="Disordered" evidence="1">
    <location>
        <begin position="1239"/>
        <end position="1283"/>
    </location>
</feature>
<feature type="compositionally biased region" description="Polar residues" evidence="1">
    <location>
        <begin position="867"/>
        <end position="877"/>
    </location>
</feature>
<name>A0ABD2G571_PAGBO</name>
<feature type="region of interest" description="Disordered" evidence="1">
    <location>
        <begin position="654"/>
        <end position="673"/>
    </location>
</feature>
<feature type="compositionally biased region" description="Acidic residues" evidence="1">
    <location>
        <begin position="507"/>
        <end position="525"/>
    </location>
</feature>
<comment type="caution">
    <text evidence="2">The sequence shown here is derived from an EMBL/GenBank/DDBJ whole genome shotgun (WGS) entry which is preliminary data.</text>
</comment>